<dbReference type="InterPro" id="IPR036291">
    <property type="entry name" value="NAD(P)-bd_dom_sf"/>
</dbReference>
<dbReference type="InterPro" id="IPR003781">
    <property type="entry name" value="CoA-bd"/>
</dbReference>
<keyword evidence="7" id="KW-1185">Reference proteome</keyword>
<dbReference type="KEGG" id="bpt:Bpet3788"/>
<dbReference type="Gene3D" id="3.30.470.20">
    <property type="entry name" value="ATP-grasp fold, B domain"/>
    <property type="match status" value="1"/>
</dbReference>
<dbReference type="Gene3D" id="3.40.50.720">
    <property type="entry name" value="NAD(P)-binding Rossmann-like Domain"/>
    <property type="match status" value="1"/>
</dbReference>
<dbReference type="GO" id="GO:0005524">
    <property type="term" value="F:ATP binding"/>
    <property type="evidence" value="ECO:0007669"/>
    <property type="project" value="UniProtKB-KW"/>
</dbReference>
<evidence type="ECO:0000256" key="1">
    <source>
        <dbReference type="ARBA" id="ARBA00022598"/>
    </source>
</evidence>
<dbReference type="FunFam" id="3.30.1490.20:FF:000020">
    <property type="entry name" value="Protein lysine acetyltransferase"/>
    <property type="match status" value="1"/>
</dbReference>
<keyword evidence="2" id="KW-0547">Nucleotide-binding</keyword>
<protein>
    <submittedName>
        <fullName evidence="6">Acetyl-CoA synthetase</fullName>
    </submittedName>
</protein>
<evidence type="ECO:0000256" key="4">
    <source>
        <dbReference type="ARBA" id="ARBA00060888"/>
    </source>
</evidence>
<dbReference type="AlphaFoldDB" id="A9I353"/>
<sequence>MESNMFLNLSALFDPRSVAVVGASDRPNSIGQRTVTNLVEHSDFVGELFLVNATKDEVMGRRAYRSVTELPCAPDLAVIVVPAAAAVGVIRECGQKGIKFAVVLTSGFSEAGDEGKRLEQEITDITRQTGIRVYGPNCPGLVNNNRGIGFTFSPAYKLDRKAGPIGLVTQGGGLGRTFLQASGRGMGIGLWCSSGNEADLTVSDYINHMVSMPEVKVIVTLLEGINDPERFVQAALNAARSGKPIVALKVGKSEYGIKAAQSHTAALSGSAEVNSTAFRQLGIIEVNDIDEMIDTAALLARAVPPTDLSVAIYSFSGGTVALAADMLGEAQLKLAEFTPNTLDELSRLLPSFAAIHNPVDTTAEVLVNKDISHASLLQVARDPNVNAVLYPIPMEYGDTTLAACTDMVRVQAEVDKPIIPVWMSDKTGSGYDALVQQELVPFRSLSRAIKAISRWNQYGRWRAGFDSSWKPALQASAETGESAQDYQTYTEREAKSILARAGVRVPTGGVAATLEEALHLSAGIDGPVVAKIVSQDILHKSDIGGVRTGLRTDAEITDAWHGILENVRKADPHARIDGILIEEMIAQRGVETLVGVHEDPLFGPVITFGLGGIFVEVFRDVSRRLLPLTPAQAREMIAETRCYTLLKGVRGQAAADIEALVQLLLAVSDFVIQGPLSVHELDLNPVIVGPEGAIAVDAVLIASKRNS</sequence>
<organism evidence="6 7">
    <name type="scientific">Bordetella petrii (strain ATCC BAA-461 / DSM 12804 / CCUG 43448 / CIP 107267 / Se-1111R)</name>
    <dbReference type="NCBI Taxonomy" id="340100"/>
    <lineage>
        <taxon>Bacteria</taxon>
        <taxon>Pseudomonadati</taxon>
        <taxon>Pseudomonadota</taxon>
        <taxon>Betaproteobacteria</taxon>
        <taxon>Burkholderiales</taxon>
        <taxon>Alcaligenaceae</taxon>
        <taxon>Bordetella</taxon>
    </lineage>
</organism>
<dbReference type="Gene3D" id="3.30.1490.20">
    <property type="entry name" value="ATP-grasp fold, A domain"/>
    <property type="match status" value="1"/>
</dbReference>
<dbReference type="PANTHER" id="PTHR43334:SF1">
    <property type="entry name" value="3-HYDROXYPROPIONATE--COA LIGASE [ADP-FORMING]"/>
    <property type="match status" value="1"/>
</dbReference>
<keyword evidence="1" id="KW-0436">Ligase</keyword>
<accession>A9I353</accession>
<dbReference type="eggNOG" id="COG1042">
    <property type="taxonomic scope" value="Bacteria"/>
</dbReference>
<dbReference type="STRING" id="94624.Bpet3788"/>
<dbReference type="Pfam" id="PF13380">
    <property type="entry name" value="CoA_binding_2"/>
    <property type="match status" value="1"/>
</dbReference>
<dbReference type="PANTHER" id="PTHR43334">
    <property type="entry name" value="ACETATE--COA LIGASE [ADP-FORMING]"/>
    <property type="match status" value="1"/>
</dbReference>
<dbReference type="SUPFAM" id="SSF52210">
    <property type="entry name" value="Succinyl-CoA synthetase domains"/>
    <property type="match status" value="2"/>
</dbReference>
<dbReference type="Gene3D" id="3.40.50.261">
    <property type="entry name" value="Succinyl-CoA synthetase domains"/>
    <property type="match status" value="2"/>
</dbReference>
<comment type="similarity">
    <text evidence="4">In the N-terminal section; belongs to the acetate CoA ligase alpha subunit family.</text>
</comment>
<dbReference type="InterPro" id="IPR016102">
    <property type="entry name" value="Succinyl-CoA_synth-like"/>
</dbReference>
<keyword evidence="3" id="KW-0067">ATP-binding</keyword>
<gene>
    <name evidence="6" type="ordered locus">Bpet3788</name>
</gene>
<dbReference type="SUPFAM" id="SSF51735">
    <property type="entry name" value="NAD(P)-binding Rossmann-fold domains"/>
    <property type="match status" value="1"/>
</dbReference>
<name>A9I353_BORPD</name>
<dbReference type="InterPro" id="IPR051538">
    <property type="entry name" value="Acyl-CoA_Synth/Transferase"/>
</dbReference>
<evidence type="ECO:0000313" key="7">
    <source>
        <dbReference type="Proteomes" id="UP000001225"/>
    </source>
</evidence>
<evidence type="ECO:0000259" key="5">
    <source>
        <dbReference type="SMART" id="SM00881"/>
    </source>
</evidence>
<dbReference type="EMBL" id="AM902716">
    <property type="protein sequence ID" value="CAP44131.1"/>
    <property type="molecule type" value="Genomic_DNA"/>
</dbReference>
<dbReference type="InterPro" id="IPR032875">
    <property type="entry name" value="Succ_CoA_lig_flav_dom"/>
</dbReference>
<reference evidence="6 7" key="1">
    <citation type="journal article" date="2008" name="BMC Genomics">
        <title>The missing link: Bordetella petrii is endowed with both the metabolic versatility of environmental bacteria and virulence traits of pathogenic Bordetellae.</title>
        <authorList>
            <person name="Gross R."/>
            <person name="Guzman C.A."/>
            <person name="Sebaihia M."/>
            <person name="Martins Dos Santos V.A."/>
            <person name="Pieper D.H."/>
            <person name="Koebnik R."/>
            <person name="Lechner M."/>
            <person name="Bartels D."/>
            <person name="Buhrmester J."/>
            <person name="Choudhuri J.V."/>
            <person name="Ebensen T."/>
            <person name="Gaigalat L."/>
            <person name="Herrmann S."/>
            <person name="Khachane A.N."/>
            <person name="Larisch C."/>
            <person name="Link S."/>
            <person name="Linke B."/>
            <person name="Meyer F."/>
            <person name="Mormann S."/>
            <person name="Nakunst D."/>
            <person name="Rueckert C."/>
            <person name="Schneiker-Bekel S."/>
            <person name="Schulze K."/>
            <person name="Vorhoelter F.J."/>
            <person name="Yevsa T."/>
            <person name="Engle J.T."/>
            <person name="Goldman W.E."/>
            <person name="Puehler A."/>
            <person name="Goebel U.B."/>
            <person name="Goesmann A."/>
            <person name="Bloecker H."/>
            <person name="Kaiser O."/>
            <person name="Martinez-Arias R."/>
        </authorList>
    </citation>
    <scope>NUCLEOTIDE SEQUENCE [LARGE SCALE GENOMIC DNA]</scope>
    <source>
        <strain evidence="7">ATCC BAA-461 / DSM 12804 / CCUG 43448 / CIP 107267 / Se-1111R</strain>
    </source>
</reference>
<dbReference type="Pfam" id="PF13549">
    <property type="entry name" value="ATP-grasp_5"/>
    <property type="match status" value="1"/>
</dbReference>
<dbReference type="GO" id="GO:0016874">
    <property type="term" value="F:ligase activity"/>
    <property type="evidence" value="ECO:0007669"/>
    <property type="project" value="UniProtKB-KW"/>
</dbReference>
<dbReference type="InterPro" id="IPR013815">
    <property type="entry name" value="ATP_grasp_subdomain_1"/>
</dbReference>
<dbReference type="Pfam" id="PF13607">
    <property type="entry name" value="Succ_CoA_lig"/>
    <property type="match status" value="1"/>
</dbReference>
<proteinExistence type="inferred from homology"/>
<dbReference type="SMART" id="SM00881">
    <property type="entry name" value="CoA_binding"/>
    <property type="match status" value="1"/>
</dbReference>
<evidence type="ECO:0000256" key="3">
    <source>
        <dbReference type="ARBA" id="ARBA00022840"/>
    </source>
</evidence>
<feature type="domain" description="CoA-binding" evidence="5">
    <location>
        <begin position="12"/>
        <end position="108"/>
    </location>
</feature>
<evidence type="ECO:0000313" key="6">
    <source>
        <dbReference type="EMBL" id="CAP44131.1"/>
    </source>
</evidence>
<dbReference type="SUPFAM" id="SSF56059">
    <property type="entry name" value="Glutathione synthetase ATP-binding domain-like"/>
    <property type="match status" value="1"/>
</dbReference>
<evidence type="ECO:0000256" key="2">
    <source>
        <dbReference type="ARBA" id="ARBA00022741"/>
    </source>
</evidence>
<dbReference type="Proteomes" id="UP000001225">
    <property type="component" value="Chromosome"/>
</dbReference>